<gene>
    <name evidence="9" type="primary">LOC118405010</name>
</gene>
<keyword evidence="1" id="KW-0677">Repeat</keyword>
<accession>A0A9J7K7V1</accession>
<keyword evidence="2 4" id="KW-0802">TPR repeat</keyword>
<dbReference type="GO" id="GO:0003755">
    <property type="term" value="F:peptidyl-prolyl cis-trans isomerase activity"/>
    <property type="evidence" value="ECO:0007669"/>
    <property type="project" value="UniProtKB-KW"/>
</dbReference>
<name>A0A9J7K7V1_BRAFL</name>
<dbReference type="InterPro" id="IPR046357">
    <property type="entry name" value="PPIase_dom_sf"/>
</dbReference>
<dbReference type="GO" id="GO:0006457">
    <property type="term" value="P:protein folding"/>
    <property type="evidence" value="ECO:0000318"/>
    <property type="project" value="GO_Central"/>
</dbReference>
<dbReference type="GO" id="GO:0043066">
    <property type="term" value="P:negative regulation of apoptotic process"/>
    <property type="evidence" value="ECO:0000318"/>
    <property type="project" value="GO_Central"/>
</dbReference>
<proteinExistence type="predicted"/>
<feature type="domain" description="PPIase FKBP-type" evidence="7">
    <location>
        <begin position="151"/>
        <end position="235"/>
    </location>
</feature>
<feature type="region of interest" description="Disordered" evidence="5">
    <location>
        <begin position="1"/>
        <end position="29"/>
    </location>
</feature>
<dbReference type="PROSITE" id="PS50059">
    <property type="entry name" value="FKBP_PPIASE"/>
    <property type="match status" value="1"/>
</dbReference>
<feature type="repeat" description="TPR" evidence="4">
    <location>
        <begin position="339"/>
        <end position="372"/>
    </location>
</feature>
<dbReference type="GO" id="GO:0012505">
    <property type="term" value="C:endomembrane system"/>
    <property type="evidence" value="ECO:0000318"/>
    <property type="project" value="GO_Central"/>
</dbReference>
<evidence type="ECO:0000256" key="4">
    <source>
        <dbReference type="PROSITE-ProRule" id="PRU00339"/>
    </source>
</evidence>
<keyword evidence="8" id="KW-1185">Reference proteome</keyword>
<dbReference type="KEGG" id="bfo:118405010"/>
<dbReference type="Pfam" id="PF00254">
    <property type="entry name" value="FKBP_C"/>
    <property type="match status" value="1"/>
</dbReference>
<reference evidence="9" key="2">
    <citation type="submission" date="2025-08" db="UniProtKB">
        <authorList>
            <consortium name="RefSeq"/>
        </authorList>
    </citation>
    <scope>IDENTIFICATION</scope>
    <source>
        <strain evidence="9">S238N-H82</strain>
        <tissue evidence="9">Testes</tissue>
    </source>
</reference>
<dbReference type="GO" id="GO:0005829">
    <property type="term" value="C:cytosol"/>
    <property type="evidence" value="ECO:0000318"/>
    <property type="project" value="GO_Central"/>
</dbReference>
<dbReference type="RefSeq" id="XP_035660306.1">
    <property type="nucleotide sequence ID" value="XM_035804413.1"/>
</dbReference>
<evidence type="ECO:0000256" key="2">
    <source>
        <dbReference type="ARBA" id="ARBA00022803"/>
    </source>
</evidence>
<dbReference type="GO" id="GO:0005740">
    <property type="term" value="C:mitochondrial envelope"/>
    <property type="evidence" value="ECO:0000318"/>
    <property type="project" value="GO_Central"/>
</dbReference>
<dbReference type="Pfam" id="PF14559">
    <property type="entry name" value="TPR_19"/>
    <property type="match status" value="1"/>
</dbReference>
<dbReference type="EC" id="5.2.1.8" evidence="3"/>
<organism evidence="8 9">
    <name type="scientific">Branchiostoma floridae</name>
    <name type="common">Florida lancelet</name>
    <name type="synonym">Amphioxus</name>
    <dbReference type="NCBI Taxonomy" id="7739"/>
    <lineage>
        <taxon>Eukaryota</taxon>
        <taxon>Metazoa</taxon>
        <taxon>Chordata</taxon>
        <taxon>Cephalochordata</taxon>
        <taxon>Leptocardii</taxon>
        <taxon>Amphioxiformes</taxon>
        <taxon>Branchiostomatidae</taxon>
        <taxon>Branchiostoma</taxon>
    </lineage>
</organism>
<evidence type="ECO:0000313" key="9">
    <source>
        <dbReference type="RefSeq" id="XP_035660306.1"/>
    </source>
</evidence>
<dbReference type="Proteomes" id="UP000001554">
    <property type="component" value="Chromosome 2"/>
</dbReference>
<dbReference type="Gene3D" id="3.10.50.40">
    <property type="match status" value="1"/>
</dbReference>
<dbReference type="GO" id="GO:0016020">
    <property type="term" value="C:membrane"/>
    <property type="evidence" value="ECO:0000318"/>
    <property type="project" value="GO_Central"/>
</dbReference>
<keyword evidence="3" id="KW-0697">Rotamase</keyword>
<keyword evidence="3" id="KW-0413">Isomerase</keyword>
<dbReference type="PANTHER" id="PTHR46512:SF1">
    <property type="entry name" value="PEPTIDYLPROLYL ISOMERASE"/>
    <property type="match status" value="1"/>
</dbReference>
<evidence type="ECO:0000256" key="5">
    <source>
        <dbReference type="SAM" id="MobiDB-lite"/>
    </source>
</evidence>
<dbReference type="InterPro" id="IPR011990">
    <property type="entry name" value="TPR-like_helical_dom_sf"/>
</dbReference>
<comment type="catalytic activity">
    <reaction evidence="3">
        <text>[protein]-peptidylproline (omega=180) = [protein]-peptidylproline (omega=0)</text>
        <dbReference type="Rhea" id="RHEA:16237"/>
        <dbReference type="Rhea" id="RHEA-COMP:10747"/>
        <dbReference type="Rhea" id="RHEA-COMP:10748"/>
        <dbReference type="ChEBI" id="CHEBI:83833"/>
        <dbReference type="ChEBI" id="CHEBI:83834"/>
        <dbReference type="EC" id="5.2.1.8"/>
    </reaction>
</comment>
<dbReference type="Gene3D" id="1.25.40.10">
    <property type="entry name" value="Tetratricopeptide repeat domain"/>
    <property type="match status" value="1"/>
</dbReference>
<evidence type="ECO:0000313" key="8">
    <source>
        <dbReference type="Proteomes" id="UP000001554"/>
    </source>
</evidence>
<dbReference type="GeneID" id="118405010"/>
<dbReference type="OMA" id="ICVASMK"/>
<dbReference type="PROSITE" id="PS50005">
    <property type="entry name" value="TPR"/>
    <property type="match status" value="2"/>
</dbReference>
<keyword evidence="6" id="KW-1133">Transmembrane helix</keyword>
<evidence type="ECO:0000256" key="6">
    <source>
        <dbReference type="SAM" id="Phobius"/>
    </source>
</evidence>
<dbReference type="InterPro" id="IPR050754">
    <property type="entry name" value="FKBP4/5/8-like"/>
</dbReference>
<evidence type="ECO:0000256" key="1">
    <source>
        <dbReference type="ARBA" id="ARBA00022737"/>
    </source>
</evidence>
<dbReference type="InterPro" id="IPR001179">
    <property type="entry name" value="PPIase_FKBP_dom"/>
</dbReference>
<dbReference type="PROSITE" id="PS50293">
    <property type="entry name" value="TPR_REGION"/>
    <property type="match status" value="1"/>
</dbReference>
<feature type="compositionally biased region" description="Basic and acidic residues" evidence="5">
    <location>
        <begin position="1"/>
        <end position="17"/>
    </location>
</feature>
<keyword evidence="6" id="KW-0472">Membrane</keyword>
<feature type="repeat" description="TPR" evidence="4">
    <location>
        <begin position="305"/>
        <end position="338"/>
    </location>
</feature>
<dbReference type="InterPro" id="IPR019734">
    <property type="entry name" value="TPR_rpt"/>
</dbReference>
<reference evidence="8" key="1">
    <citation type="journal article" date="2020" name="Nat. Ecol. Evol.">
        <title>Deeply conserved synteny resolves early events in vertebrate evolution.</title>
        <authorList>
            <person name="Simakov O."/>
            <person name="Marletaz F."/>
            <person name="Yue J.X."/>
            <person name="O'Connell B."/>
            <person name="Jenkins J."/>
            <person name="Brandt A."/>
            <person name="Calef R."/>
            <person name="Tung C.H."/>
            <person name="Huang T.K."/>
            <person name="Schmutz J."/>
            <person name="Satoh N."/>
            <person name="Yu J.K."/>
            <person name="Putnam N.H."/>
            <person name="Green R.E."/>
            <person name="Rokhsar D.S."/>
        </authorList>
    </citation>
    <scope>NUCLEOTIDE SEQUENCE [LARGE SCALE GENOMIC DNA]</scope>
    <source>
        <strain evidence="8">S238N-H82</strain>
    </source>
</reference>
<dbReference type="SUPFAM" id="SSF48452">
    <property type="entry name" value="TPR-like"/>
    <property type="match status" value="1"/>
</dbReference>
<dbReference type="SUPFAM" id="SSF54534">
    <property type="entry name" value="FKBP-like"/>
    <property type="match status" value="1"/>
</dbReference>
<protein>
    <recommendedName>
        <fullName evidence="3">peptidylprolyl isomerase</fullName>
        <ecNumber evidence="3">5.2.1.8</ecNumber>
    </recommendedName>
</protein>
<dbReference type="AlphaFoldDB" id="A0A9J7K7V1"/>
<dbReference type="GO" id="GO:0044183">
    <property type="term" value="F:protein folding chaperone"/>
    <property type="evidence" value="ECO:0000318"/>
    <property type="project" value="GO_Central"/>
</dbReference>
<feature type="region of interest" description="Disordered" evidence="5">
    <location>
        <begin position="77"/>
        <end position="101"/>
    </location>
</feature>
<dbReference type="OrthoDB" id="532682at2759"/>
<evidence type="ECO:0000259" key="7">
    <source>
        <dbReference type="PROSITE" id="PS50059"/>
    </source>
</evidence>
<evidence type="ECO:0000256" key="3">
    <source>
        <dbReference type="PROSITE-ProRule" id="PRU00277"/>
    </source>
</evidence>
<keyword evidence="6" id="KW-0812">Transmembrane</keyword>
<dbReference type="PANTHER" id="PTHR46512">
    <property type="entry name" value="PEPTIDYLPROLYL ISOMERASE"/>
    <property type="match status" value="1"/>
</dbReference>
<dbReference type="SMART" id="SM00028">
    <property type="entry name" value="TPR"/>
    <property type="match status" value="3"/>
</dbReference>
<feature type="transmembrane region" description="Helical" evidence="6">
    <location>
        <begin position="417"/>
        <end position="441"/>
    </location>
</feature>
<sequence length="443" mass="48900">MDDGTREDVTGENKHPDTLGCTDLTNGPMEEERVQDLVNEDTKIGGYEENIQNAFSTESSFEGVNRIGKVEEGKGDVSQNLKLNGSSSSTDDGGGIGKVEEGEGYAKEATEDMKEAEEESDPEWLDILGNGKLKKKVIVKGGDESTRPRPGQDVTIWSRGRLEDGTTVDQHDEITFGLQEGDVVQAWDLCVSLMGMGETCEVIVDALYAYGSTGREPDIPENATITYELQLLNAQDKPEFFTMSAEDKRTLGNRKRERGNWWYSRNDFMLACHCYEQAVKILESPSKEKPEPDSEIVKQMDDIRLKSYNNMAAAQLKAKNYDTAKKSCEAVLAIHPDNVKGLFRLGKVYAGKGNLDKAISCLRKAISLEPETKIIHNELSKLVKQQTSQKERERNMYRKMMGDIGNSPNGGGTATNMWKWGLVLGASAAALCAIGLGFVMARP</sequence>